<dbReference type="InterPro" id="IPR001387">
    <property type="entry name" value="Cro/C1-type_HTH"/>
</dbReference>
<feature type="compositionally biased region" description="Polar residues" evidence="1">
    <location>
        <begin position="374"/>
        <end position="390"/>
    </location>
</feature>
<sequence>MWEEIGYQLRQAREQAGLSLDEIRDQTKIDIVSLRALENGDFNKISSPFFVRSHIRAYAKIVGLEPTYLLKRYRPIPEGDNSENGNGLDSTATMNQMTGSWNPVGGGSQDFQNTMIHRRNSEPMGTSTNLPAPSSSHGHQEEYDPYRTRHSKALPSLSDSGIEESVDPQQGGLHSGRSRMGKNTEVTCQLPALRHTGSHRGGQTQVPSSDSDTEYPAGAPGGNDFGTTPVGESGVGDREWGTRSDSTDFRNPRPLRRSGRHTAANSIEGMSESPYAEDTGSELYPEPVGGLPSRSTGALVPYQPPVEDGEGHLSRTAARKAIDISPKAKGVGKWVAKLPKTWAARIAVFAAIVLVPMTAVLAYNSLNEEEQVQEKPQPSGEGQTNVASTDNNNNSSSAQVVSVNQGADFSEYKLSEPAAVDLQFKAQDSSWIQIRDQKEAVEGSYLKDFTLQSGEGYSFKLEQGAKTELWITIGAPQDVEITLNGQRIQAAKSMHIILSDPN</sequence>
<dbReference type="PANTHER" id="PTHR34475">
    <property type="match status" value="1"/>
</dbReference>
<keyword evidence="4" id="KW-1185">Reference proteome</keyword>
<reference evidence="4" key="1">
    <citation type="journal article" date="2019" name="Int. J. Syst. Evol. Microbiol.">
        <title>The Global Catalogue of Microorganisms (GCM) 10K type strain sequencing project: providing services to taxonomists for standard genome sequencing and annotation.</title>
        <authorList>
            <consortium name="The Broad Institute Genomics Platform"/>
            <consortium name="The Broad Institute Genome Sequencing Center for Infectious Disease"/>
            <person name="Wu L."/>
            <person name="Ma J."/>
        </authorList>
    </citation>
    <scope>NUCLEOTIDE SEQUENCE [LARGE SCALE GENOMIC DNA]</scope>
    <source>
        <strain evidence="4">S1</strain>
    </source>
</reference>
<evidence type="ECO:0000259" key="2">
    <source>
        <dbReference type="Pfam" id="PF13464"/>
    </source>
</evidence>
<dbReference type="Gene3D" id="1.10.260.40">
    <property type="entry name" value="lambda repressor-like DNA-binding domains"/>
    <property type="match status" value="1"/>
</dbReference>
<feature type="compositionally biased region" description="Low complexity" evidence="1">
    <location>
        <begin position="391"/>
        <end position="400"/>
    </location>
</feature>
<evidence type="ECO:0000313" key="4">
    <source>
        <dbReference type="Proteomes" id="UP001597282"/>
    </source>
</evidence>
<dbReference type="InterPro" id="IPR050400">
    <property type="entry name" value="Bact_Cytoskel_RodZ"/>
</dbReference>
<gene>
    <name evidence="3" type="ORF">ACFQ4Y_11840</name>
</gene>
<dbReference type="Pfam" id="PF13413">
    <property type="entry name" value="HTH_25"/>
    <property type="match status" value="1"/>
</dbReference>
<evidence type="ECO:0000313" key="3">
    <source>
        <dbReference type="EMBL" id="MFD1427597.1"/>
    </source>
</evidence>
<feature type="compositionally biased region" description="Polar residues" evidence="1">
    <location>
        <begin position="123"/>
        <end position="137"/>
    </location>
</feature>
<dbReference type="SUPFAM" id="SSF47413">
    <property type="entry name" value="lambda repressor-like DNA-binding domains"/>
    <property type="match status" value="1"/>
</dbReference>
<dbReference type="RefSeq" id="WP_380165764.1">
    <property type="nucleotide sequence ID" value="NZ_JBHTNU010000011.1"/>
</dbReference>
<comment type="caution">
    <text evidence="3">The sequence shown here is derived from an EMBL/GenBank/DDBJ whole genome shotgun (WGS) entry which is preliminary data.</text>
</comment>
<dbReference type="InterPro" id="IPR010982">
    <property type="entry name" value="Lambda_DNA-bd_dom_sf"/>
</dbReference>
<dbReference type="EMBL" id="JBHTNU010000011">
    <property type="protein sequence ID" value="MFD1427597.1"/>
    <property type="molecule type" value="Genomic_DNA"/>
</dbReference>
<feature type="compositionally biased region" description="Basic and acidic residues" evidence="1">
    <location>
        <begin position="235"/>
        <end position="251"/>
    </location>
</feature>
<dbReference type="Pfam" id="PF13464">
    <property type="entry name" value="RodZ_C"/>
    <property type="match status" value="1"/>
</dbReference>
<dbReference type="InterPro" id="IPR025194">
    <property type="entry name" value="RodZ-like_C"/>
</dbReference>
<name>A0ABW4CA23_9BACL</name>
<accession>A0ABW4CA23</accession>
<proteinExistence type="predicted"/>
<dbReference type="Proteomes" id="UP001597282">
    <property type="component" value="Unassembled WGS sequence"/>
</dbReference>
<evidence type="ECO:0000256" key="1">
    <source>
        <dbReference type="SAM" id="MobiDB-lite"/>
    </source>
</evidence>
<feature type="domain" description="Cytoskeleton protein RodZ-like C-terminal" evidence="2">
    <location>
        <begin position="423"/>
        <end position="491"/>
    </location>
</feature>
<feature type="region of interest" description="Disordered" evidence="1">
    <location>
        <begin position="371"/>
        <end position="400"/>
    </location>
</feature>
<feature type="compositionally biased region" description="Basic and acidic residues" evidence="1">
    <location>
        <begin position="138"/>
        <end position="147"/>
    </location>
</feature>
<dbReference type="PANTHER" id="PTHR34475:SF1">
    <property type="entry name" value="CYTOSKELETON PROTEIN RODZ"/>
    <property type="match status" value="1"/>
</dbReference>
<feature type="region of interest" description="Disordered" evidence="1">
    <location>
        <begin position="119"/>
        <end position="298"/>
    </location>
</feature>
<organism evidence="3 4">
    <name type="scientific">Kroppenstedtia sanguinis</name>
    <dbReference type="NCBI Taxonomy" id="1380684"/>
    <lineage>
        <taxon>Bacteria</taxon>
        <taxon>Bacillati</taxon>
        <taxon>Bacillota</taxon>
        <taxon>Bacilli</taxon>
        <taxon>Bacillales</taxon>
        <taxon>Thermoactinomycetaceae</taxon>
        <taxon>Kroppenstedtia</taxon>
    </lineage>
</organism>
<dbReference type="CDD" id="cd00093">
    <property type="entry name" value="HTH_XRE"/>
    <property type="match status" value="1"/>
</dbReference>
<feature type="compositionally biased region" description="Polar residues" evidence="1">
    <location>
        <begin position="201"/>
        <end position="210"/>
    </location>
</feature>
<protein>
    <submittedName>
        <fullName evidence="3">Helix-turn-helix domain-containing protein</fullName>
    </submittedName>
</protein>